<evidence type="ECO:0000313" key="4">
    <source>
        <dbReference type="Proteomes" id="UP000642829"/>
    </source>
</evidence>
<dbReference type="Proteomes" id="UP000642829">
    <property type="component" value="Unassembled WGS sequence"/>
</dbReference>
<reference evidence="3" key="2">
    <citation type="submission" date="2020-09" db="EMBL/GenBank/DDBJ databases">
        <authorList>
            <person name="Sun Q."/>
            <person name="Kim S."/>
        </authorList>
    </citation>
    <scope>NUCLEOTIDE SEQUENCE</scope>
    <source>
        <strain evidence="3">KCTC 12870</strain>
    </source>
</reference>
<feature type="chain" id="PRO_5035204553" description="PEP-CTERM sorting domain-containing protein" evidence="2">
    <location>
        <begin position="35"/>
        <end position="262"/>
    </location>
</feature>
<evidence type="ECO:0000256" key="1">
    <source>
        <dbReference type="SAM" id="Phobius"/>
    </source>
</evidence>
<reference evidence="3" key="1">
    <citation type="journal article" date="2014" name="Int. J. Syst. Evol. Microbiol.">
        <title>Complete genome sequence of Corynebacterium casei LMG S-19264T (=DSM 44701T), isolated from a smear-ripened cheese.</title>
        <authorList>
            <consortium name="US DOE Joint Genome Institute (JGI-PGF)"/>
            <person name="Walter F."/>
            <person name="Albersmeier A."/>
            <person name="Kalinowski J."/>
            <person name="Ruckert C."/>
        </authorList>
    </citation>
    <scope>NUCLEOTIDE SEQUENCE</scope>
    <source>
        <strain evidence="3">KCTC 12870</strain>
    </source>
</reference>
<feature type="transmembrane region" description="Helical" evidence="1">
    <location>
        <begin position="239"/>
        <end position="255"/>
    </location>
</feature>
<evidence type="ECO:0008006" key="5">
    <source>
        <dbReference type="Google" id="ProtNLM"/>
    </source>
</evidence>
<evidence type="ECO:0000256" key="2">
    <source>
        <dbReference type="SAM" id="SignalP"/>
    </source>
</evidence>
<name>A0A8J3GEG6_9BACT</name>
<keyword evidence="1" id="KW-0812">Transmembrane</keyword>
<feature type="signal peptide" evidence="2">
    <location>
        <begin position="1"/>
        <end position="34"/>
    </location>
</feature>
<comment type="caution">
    <text evidence="3">The sequence shown here is derived from an EMBL/GenBank/DDBJ whole genome shotgun (WGS) entry which is preliminary data.</text>
</comment>
<dbReference type="EMBL" id="BMXG01000006">
    <property type="protein sequence ID" value="GHB98500.1"/>
    <property type="molecule type" value="Genomic_DNA"/>
</dbReference>
<sequence length="262" mass="27620">MKTKLTLPSLPRDPSLKLAACLAVSLLAGTQAFAGYSATTNFVDPDGWVVGGTNSTYQEWDDLQSSTPDIGHSTNPALSSDSTIAPTGSGFATSSGNYYSFSSDYGFAATVYNHGGTSGAGGFASNMGTHIIVQTAATMNEGVGIYPDSIQIVDSLGNSLLGGDNASVLQYSVLFEGIVSSSFGDVTLQEQIWEFYIPNFVDDFQVIGDVKIHASLDRIRIDSDIASSAFSPTTVVPEPSSYAIGLGVIVLGVVLRRRQFKR</sequence>
<protein>
    <recommendedName>
        <fullName evidence="5">PEP-CTERM sorting domain-containing protein</fullName>
    </recommendedName>
</protein>
<keyword evidence="4" id="KW-1185">Reference proteome</keyword>
<keyword evidence="2" id="KW-0732">Signal</keyword>
<evidence type="ECO:0000313" key="3">
    <source>
        <dbReference type="EMBL" id="GHB98500.1"/>
    </source>
</evidence>
<keyword evidence="1" id="KW-0472">Membrane</keyword>
<keyword evidence="1" id="KW-1133">Transmembrane helix</keyword>
<accession>A0A8J3GEG6</accession>
<dbReference type="RefSeq" id="WP_189513208.1">
    <property type="nucleotide sequence ID" value="NZ_BMXG01000006.1"/>
</dbReference>
<gene>
    <name evidence="3" type="ORF">GCM10007047_13310</name>
</gene>
<proteinExistence type="predicted"/>
<dbReference type="AlphaFoldDB" id="A0A8J3GEG6"/>
<organism evidence="3 4">
    <name type="scientific">Cerasicoccus arenae</name>
    <dbReference type="NCBI Taxonomy" id="424488"/>
    <lineage>
        <taxon>Bacteria</taxon>
        <taxon>Pseudomonadati</taxon>
        <taxon>Verrucomicrobiota</taxon>
        <taxon>Opitutia</taxon>
        <taxon>Puniceicoccales</taxon>
        <taxon>Cerasicoccaceae</taxon>
        <taxon>Cerasicoccus</taxon>
    </lineage>
</organism>